<sequence length="75" mass="8768">TRRDLWRLISSTQLNDRTLFFTSSSIEECEQLAERYGVISQGRLVAIGTVEALRVRHTRLCILQLEVEDKYAKQR</sequence>
<proteinExistence type="predicted"/>
<dbReference type="InterPro" id="IPR027417">
    <property type="entry name" value="P-loop_NTPase"/>
</dbReference>
<dbReference type="SUPFAM" id="SSF52540">
    <property type="entry name" value="P-loop containing nucleoside triphosphate hydrolases"/>
    <property type="match status" value="1"/>
</dbReference>
<feature type="non-terminal residue" evidence="1">
    <location>
        <position position="1"/>
    </location>
</feature>
<protein>
    <submittedName>
        <fullName evidence="1">Uncharacterized protein</fullName>
    </submittedName>
</protein>
<reference evidence="1 2" key="1">
    <citation type="submission" date="2015-09" db="EMBL/GenBank/DDBJ databases">
        <title>Draft genome of the parasitic nematode Teladorsagia circumcincta isolate WARC Sus (inbred).</title>
        <authorList>
            <person name="Mitreva M."/>
        </authorList>
    </citation>
    <scope>NUCLEOTIDE SEQUENCE [LARGE SCALE GENOMIC DNA]</scope>
    <source>
        <strain evidence="1 2">S</strain>
    </source>
</reference>
<dbReference type="EMBL" id="KZ401881">
    <property type="protein sequence ID" value="PIO54083.1"/>
    <property type="molecule type" value="Genomic_DNA"/>
</dbReference>
<keyword evidence="2" id="KW-1185">Reference proteome</keyword>
<organism evidence="1 2">
    <name type="scientific">Teladorsagia circumcincta</name>
    <name type="common">Brown stomach worm</name>
    <name type="synonym">Ostertagia circumcincta</name>
    <dbReference type="NCBI Taxonomy" id="45464"/>
    <lineage>
        <taxon>Eukaryota</taxon>
        <taxon>Metazoa</taxon>
        <taxon>Ecdysozoa</taxon>
        <taxon>Nematoda</taxon>
        <taxon>Chromadorea</taxon>
        <taxon>Rhabditida</taxon>
        <taxon>Rhabditina</taxon>
        <taxon>Rhabditomorpha</taxon>
        <taxon>Strongyloidea</taxon>
        <taxon>Trichostrongylidae</taxon>
        <taxon>Teladorsagia</taxon>
    </lineage>
</organism>
<dbReference type="Gene3D" id="3.40.50.300">
    <property type="entry name" value="P-loop containing nucleotide triphosphate hydrolases"/>
    <property type="match status" value="1"/>
</dbReference>
<dbReference type="AlphaFoldDB" id="A0A2G9T7Z2"/>
<evidence type="ECO:0000313" key="1">
    <source>
        <dbReference type="EMBL" id="PIO54083.1"/>
    </source>
</evidence>
<feature type="non-terminal residue" evidence="1">
    <location>
        <position position="75"/>
    </location>
</feature>
<accession>A0A2G9T7Z2</accession>
<dbReference type="OrthoDB" id="5855217at2759"/>
<gene>
    <name evidence="1" type="ORF">TELCIR_24562</name>
</gene>
<evidence type="ECO:0000313" key="2">
    <source>
        <dbReference type="Proteomes" id="UP000230423"/>
    </source>
</evidence>
<dbReference type="Proteomes" id="UP000230423">
    <property type="component" value="Unassembled WGS sequence"/>
</dbReference>
<name>A0A2G9T7Z2_TELCI</name>